<accession>A0A090LBK3</accession>
<feature type="region of interest" description="Disordered" evidence="6">
    <location>
        <begin position="1"/>
        <end position="45"/>
    </location>
</feature>
<dbReference type="Pfam" id="PF00932">
    <property type="entry name" value="LTD"/>
    <property type="match status" value="1"/>
</dbReference>
<keyword evidence="10" id="KW-1185">Reference proteome</keyword>
<dbReference type="GO" id="GO:0031507">
    <property type="term" value="P:heterochromatin formation"/>
    <property type="evidence" value="ECO:0007669"/>
    <property type="project" value="TreeGrafter"/>
</dbReference>
<dbReference type="RefSeq" id="XP_024506346.1">
    <property type="nucleotide sequence ID" value="XM_024652805.1"/>
</dbReference>
<feature type="coiled-coil region" evidence="5">
    <location>
        <begin position="241"/>
        <end position="342"/>
    </location>
</feature>
<reference evidence="9" key="1">
    <citation type="submission" date="2014-09" db="EMBL/GenBank/DDBJ databases">
        <authorList>
            <person name="Aslett A.Martin."/>
        </authorList>
    </citation>
    <scope>NUCLEOTIDE SEQUENCE</scope>
    <source>
        <strain evidence="9">ED321 Heterogonic</strain>
    </source>
</reference>
<dbReference type="CTD" id="36379511"/>
<dbReference type="InterPro" id="IPR001322">
    <property type="entry name" value="Lamin_tail_dom"/>
</dbReference>
<dbReference type="GO" id="GO:0051664">
    <property type="term" value="P:nuclear pore localization"/>
    <property type="evidence" value="ECO:0007669"/>
    <property type="project" value="TreeGrafter"/>
</dbReference>
<evidence type="ECO:0000259" key="8">
    <source>
        <dbReference type="PROSITE" id="PS51842"/>
    </source>
</evidence>
<gene>
    <name evidence="9 11 12" type="ORF">SRAE_2000181100</name>
</gene>
<dbReference type="Gene3D" id="1.20.5.1160">
    <property type="entry name" value="Vasodilator-stimulated phosphoprotein"/>
    <property type="match status" value="1"/>
</dbReference>
<dbReference type="GO" id="GO:0006998">
    <property type="term" value="P:nuclear envelope organization"/>
    <property type="evidence" value="ECO:0007669"/>
    <property type="project" value="TreeGrafter"/>
</dbReference>
<proteinExistence type="predicted"/>
<evidence type="ECO:0000259" key="7">
    <source>
        <dbReference type="PROSITE" id="PS51841"/>
    </source>
</evidence>
<dbReference type="PROSITE" id="PS51842">
    <property type="entry name" value="IF_ROD_2"/>
    <property type="match status" value="1"/>
</dbReference>
<dbReference type="PANTHER" id="PTHR45721">
    <property type="entry name" value="LAMIN DM0-RELATED"/>
    <property type="match status" value="1"/>
</dbReference>
<dbReference type="SMART" id="SM01391">
    <property type="entry name" value="Filament"/>
    <property type="match status" value="1"/>
</dbReference>
<dbReference type="GO" id="GO:0005882">
    <property type="term" value="C:intermediate filament"/>
    <property type="evidence" value="ECO:0007669"/>
    <property type="project" value="UniProtKB-KW"/>
</dbReference>
<dbReference type="OrthoDB" id="102442at2759"/>
<dbReference type="GO" id="GO:0005200">
    <property type="term" value="F:structural constituent of cytoskeleton"/>
    <property type="evidence" value="ECO:0007669"/>
    <property type="project" value="TreeGrafter"/>
</dbReference>
<dbReference type="GO" id="GO:0005652">
    <property type="term" value="C:nuclear lamina"/>
    <property type="evidence" value="ECO:0007669"/>
    <property type="project" value="TreeGrafter"/>
</dbReference>
<dbReference type="GeneID" id="36379511"/>
<evidence type="ECO:0000256" key="2">
    <source>
        <dbReference type="ARBA" id="ARBA00022754"/>
    </source>
</evidence>
<dbReference type="Proteomes" id="UP000035682">
    <property type="component" value="Unplaced"/>
</dbReference>
<evidence type="ECO:0000256" key="4">
    <source>
        <dbReference type="ARBA" id="ARBA00023242"/>
    </source>
</evidence>
<dbReference type="InterPro" id="IPR039008">
    <property type="entry name" value="IF_rod_dom"/>
</dbReference>
<comment type="subcellular location">
    <subcellularLocation>
        <location evidence="1">Nucleus</location>
    </subcellularLocation>
</comment>
<name>A0A090LBK3_STRRB</name>
<feature type="coiled-coil region" evidence="5">
    <location>
        <begin position="54"/>
        <end position="187"/>
    </location>
</feature>
<keyword evidence="3 5" id="KW-0175">Coiled coil</keyword>
<dbReference type="PROSITE" id="PS51841">
    <property type="entry name" value="LTD"/>
    <property type="match status" value="1"/>
</dbReference>
<evidence type="ECO:0000313" key="9">
    <source>
        <dbReference type="EMBL" id="CEF67146.1"/>
    </source>
</evidence>
<dbReference type="Gene3D" id="2.60.40.1260">
    <property type="entry name" value="Lamin Tail domain"/>
    <property type="match status" value="1"/>
</dbReference>
<dbReference type="WormBase" id="SRAE_2000181100">
    <property type="protein sequence ID" value="SRP03887"/>
    <property type="gene ID" value="WBGene00262017"/>
</dbReference>
<feature type="compositionally biased region" description="Polar residues" evidence="6">
    <location>
        <begin position="23"/>
        <end position="43"/>
    </location>
</feature>
<reference evidence="10" key="2">
    <citation type="submission" date="2014-09" db="EMBL/GenBank/DDBJ databases">
        <authorList>
            <person name="Martin A.A."/>
        </authorList>
    </citation>
    <scope>NUCLEOTIDE SEQUENCE</scope>
    <source>
        <strain evidence="10">ED321</strain>
    </source>
</reference>
<evidence type="ECO:0000256" key="5">
    <source>
        <dbReference type="SAM" id="Coils"/>
    </source>
</evidence>
<feature type="domain" description="LTD" evidence="7">
    <location>
        <begin position="423"/>
        <end position="551"/>
    </location>
</feature>
<dbReference type="STRING" id="34506.A0A090LBK3"/>
<evidence type="ECO:0000313" key="10">
    <source>
        <dbReference type="Proteomes" id="UP000035682"/>
    </source>
</evidence>
<dbReference type="Pfam" id="PF00038">
    <property type="entry name" value="Filament"/>
    <property type="match status" value="1"/>
</dbReference>
<dbReference type="WBParaSite" id="SRAE_2000181100.1">
    <property type="protein sequence ID" value="SRAE_2000181100.1"/>
    <property type="gene ID" value="WBGene00262017"/>
</dbReference>
<dbReference type="GO" id="GO:0090435">
    <property type="term" value="P:protein localization to nuclear envelope"/>
    <property type="evidence" value="ECO:0007669"/>
    <property type="project" value="TreeGrafter"/>
</dbReference>
<dbReference type="EMBL" id="LN609529">
    <property type="protein sequence ID" value="CEF67146.1"/>
    <property type="molecule type" value="Genomic_DNA"/>
</dbReference>
<reference evidence="11" key="3">
    <citation type="submission" date="2020-12" db="UniProtKB">
        <authorList>
            <consortium name="WormBaseParasite"/>
        </authorList>
    </citation>
    <scope>IDENTIFICATION</scope>
</reference>
<evidence type="ECO:0000256" key="1">
    <source>
        <dbReference type="ARBA" id="ARBA00004123"/>
    </source>
</evidence>
<keyword evidence="4" id="KW-0539">Nucleus</keyword>
<evidence type="ECO:0000313" key="11">
    <source>
        <dbReference type="WBParaSite" id="SRAE_2000181100.1"/>
    </source>
</evidence>
<protein>
    <submittedName>
        <fullName evidence="9 11">Lamin Tail Domain domain and Intermediate filament protein family-containing protein</fullName>
    </submittedName>
</protein>
<dbReference type="eggNOG" id="KOG0977">
    <property type="taxonomic scope" value="Eukaryota"/>
</dbReference>
<dbReference type="OMA" id="IGQWAIK"/>
<dbReference type="GO" id="GO:0007097">
    <property type="term" value="P:nuclear migration"/>
    <property type="evidence" value="ECO:0007669"/>
    <property type="project" value="TreeGrafter"/>
</dbReference>
<dbReference type="SUPFAM" id="SSF74853">
    <property type="entry name" value="Lamin A/C globular tail domain"/>
    <property type="match status" value="1"/>
</dbReference>
<feature type="domain" description="IF rod" evidence="8">
    <location>
        <begin position="50"/>
        <end position="357"/>
    </location>
</feature>
<dbReference type="Gene3D" id="1.20.5.170">
    <property type="match status" value="1"/>
</dbReference>
<evidence type="ECO:0000256" key="3">
    <source>
        <dbReference type="ARBA" id="ARBA00023054"/>
    </source>
</evidence>
<dbReference type="AlphaFoldDB" id="A0A090LBK3"/>
<sequence>MSTATPRKPAKRSTRKTTREASVATNESTSSSKANMNTTTSPIKRTRVQEKYELGNLNNRLANYIDIVRRLENDKSQLEMKLQEVETSYSSRNDKICTQLENELQDVRDRLDQLNRENATLAVERDRAEARLRDTTSQLNDWKSKAEYGEIFTDQQKVKLKALEGEIKNLKDKLAFAEKAYQSEITEIKRTRIADVSAIHRDAENKYQSQFEEQMNALRKDYEDKFQASRQDIDNMYRSKLNDANEAVKHARENSAKATEEAAHLKLRISSFESSQSTMEKTISDLKQRLSESEDKVAGLRSEMNKRIAEKDLVINDMDQEIKNLMEQYRDLMDIKVQLDVELDAYRHLLEGEETRLNITNVSSADLSNRQDLNASSSFLSGSVLRNFFGTERRSVKRPRLEERQPVEQVIEIINNEPVTVVKNYSIIAESFGPLEIAEVDTEGAFIKIQNKGTVSISLEGYKLRLASLEKDVVYKFTNKQPLPSNGTVTVYSANAGFKHNPPSNLVMKNQEWILGDAFRLELFDSNDEVVAFYDGKSTSTEELDPVREGRESCRVM</sequence>
<evidence type="ECO:0000256" key="6">
    <source>
        <dbReference type="SAM" id="MobiDB-lite"/>
    </source>
</evidence>
<keyword evidence="2" id="KW-0403">Intermediate filament</keyword>
<dbReference type="SUPFAM" id="SSF64593">
    <property type="entry name" value="Intermediate filament protein, coiled coil region"/>
    <property type="match status" value="2"/>
</dbReference>
<organism evidence="9">
    <name type="scientific">Strongyloides ratti</name>
    <name type="common">Parasitic roundworm</name>
    <dbReference type="NCBI Taxonomy" id="34506"/>
    <lineage>
        <taxon>Eukaryota</taxon>
        <taxon>Metazoa</taxon>
        <taxon>Ecdysozoa</taxon>
        <taxon>Nematoda</taxon>
        <taxon>Chromadorea</taxon>
        <taxon>Rhabditida</taxon>
        <taxon>Tylenchina</taxon>
        <taxon>Panagrolaimomorpha</taxon>
        <taxon>Strongyloidoidea</taxon>
        <taxon>Strongyloididae</taxon>
        <taxon>Strongyloides</taxon>
    </lineage>
</organism>
<dbReference type="PANTHER" id="PTHR45721:SF11">
    <property type="entry name" value="LAMIN DM0-RELATED"/>
    <property type="match status" value="1"/>
</dbReference>
<evidence type="ECO:0000313" key="12">
    <source>
        <dbReference type="WormBase" id="SRAE_2000181100"/>
    </source>
</evidence>
<dbReference type="InterPro" id="IPR036415">
    <property type="entry name" value="Lamin_tail_dom_sf"/>
</dbReference>